<dbReference type="PROSITE" id="PS50062">
    <property type="entry name" value="BCL2_FAMILY"/>
    <property type="match status" value="1"/>
</dbReference>
<evidence type="ECO:0000313" key="4">
    <source>
        <dbReference type="EMBL" id="KAG0114341.1"/>
    </source>
</evidence>
<keyword evidence="2" id="KW-0053">Apoptosis</keyword>
<proteinExistence type="inferred from homology"/>
<dbReference type="Proteomes" id="UP000618051">
    <property type="component" value="Unassembled WGS sequence"/>
</dbReference>
<evidence type="ECO:0000313" key="6">
    <source>
        <dbReference type="Proteomes" id="UP000618051"/>
    </source>
</evidence>
<evidence type="ECO:0000259" key="3">
    <source>
        <dbReference type="SMART" id="SM00337"/>
    </source>
</evidence>
<dbReference type="InterPro" id="IPR002475">
    <property type="entry name" value="Bcl2-like"/>
</dbReference>
<dbReference type="PANTHER" id="PTHR11256:SF41">
    <property type="entry name" value="BCL-2 HOMOLOGOUS ANTAGONIST_KILLER"/>
    <property type="match status" value="1"/>
</dbReference>
<feature type="non-terminal residue" evidence="4">
    <location>
        <position position="104"/>
    </location>
</feature>
<dbReference type="SUPFAM" id="SSF56854">
    <property type="entry name" value="Bcl-2 inhibitors of programmed cell death"/>
    <property type="match status" value="1"/>
</dbReference>
<name>A0A835NG34_9PASS</name>
<dbReference type="Gene3D" id="1.10.437.10">
    <property type="entry name" value="Blc2-like"/>
    <property type="match status" value="1"/>
</dbReference>
<protein>
    <submittedName>
        <fullName evidence="4">Bcl-2 homologous antagonist/killer</fullName>
    </submittedName>
</protein>
<dbReference type="InterPro" id="IPR046371">
    <property type="entry name" value="Bcl-2_BH1-3"/>
</dbReference>
<comment type="caution">
    <text evidence="4">The sequence shown here is derived from an EMBL/GenBank/DDBJ whole genome shotgun (WGS) entry which is preliminary data.</text>
</comment>
<dbReference type="AlphaFoldDB" id="A0A835NG34"/>
<dbReference type="GO" id="GO:0005741">
    <property type="term" value="C:mitochondrial outer membrane"/>
    <property type="evidence" value="ECO:0007669"/>
    <property type="project" value="TreeGrafter"/>
</dbReference>
<feature type="non-terminal residue" evidence="4">
    <location>
        <position position="1"/>
    </location>
</feature>
<dbReference type="GO" id="GO:0051400">
    <property type="term" value="F:BH domain binding"/>
    <property type="evidence" value="ECO:0007669"/>
    <property type="project" value="TreeGrafter"/>
</dbReference>
<accession>A0A835NG34</accession>
<dbReference type="EMBL" id="JADDUC020000028">
    <property type="protein sequence ID" value="KAI1230980.1"/>
    <property type="molecule type" value="Genomic_DNA"/>
</dbReference>
<dbReference type="InterPro" id="IPR036834">
    <property type="entry name" value="Bcl-2-like_sf"/>
</dbReference>
<dbReference type="Pfam" id="PF00452">
    <property type="entry name" value="Bcl-2"/>
    <property type="match status" value="1"/>
</dbReference>
<dbReference type="InterPro" id="IPR026298">
    <property type="entry name" value="Bcl-2_fam"/>
</dbReference>
<dbReference type="GO" id="GO:0097192">
    <property type="term" value="P:extrinsic apoptotic signaling pathway in absence of ligand"/>
    <property type="evidence" value="ECO:0007669"/>
    <property type="project" value="TreeGrafter"/>
</dbReference>
<dbReference type="GO" id="GO:0042981">
    <property type="term" value="P:regulation of apoptotic process"/>
    <property type="evidence" value="ECO:0007669"/>
    <property type="project" value="InterPro"/>
</dbReference>
<comment type="similarity">
    <text evidence="1">Belongs to the Bcl-2 family.</text>
</comment>
<evidence type="ECO:0000256" key="2">
    <source>
        <dbReference type="ARBA" id="ARBA00022703"/>
    </source>
</evidence>
<keyword evidence="6" id="KW-1185">Reference proteome</keyword>
<organism evidence="4">
    <name type="scientific">Lamprotornis superbus</name>
    <dbReference type="NCBI Taxonomy" id="245042"/>
    <lineage>
        <taxon>Eukaryota</taxon>
        <taxon>Metazoa</taxon>
        <taxon>Chordata</taxon>
        <taxon>Craniata</taxon>
        <taxon>Vertebrata</taxon>
        <taxon>Euteleostomi</taxon>
        <taxon>Archelosauria</taxon>
        <taxon>Archosauria</taxon>
        <taxon>Dinosauria</taxon>
        <taxon>Saurischia</taxon>
        <taxon>Theropoda</taxon>
        <taxon>Coelurosauria</taxon>
        <taxon>Aves</taxon>
        <taxon>Neognathae</taxon>
        <taxon>Neoaves</taxon>
        <taxon>Telluraves</taxon>
        <taxon>Australaves</taxon>
        <taxon>Passeriformes</taxon>
        <taxon>Sturnidae</taxon>
        <taxon>Lamprotornis</taxon>
    </lineage>
</organism>
<dbReference type="EMBL" id="JADDUC010000312">
    <property type="protein sequence ID" value="KAG0114341.1"/>
    <property type="molecule type" value="Genomic_DNA"/>
</dbReference>
<feature type="domain" description="Bcl-2 Bcl-2 homology region 1-3" evidence="3">
    <location>
        <begin position="7"/>
        <end position="104"/>
    </location>
</feature>
<reference evidence="4" key="1">
    <citation type="submission" date="2020-10" db="EMBL/GenBank/DDBJ databases">
        <title>Feather gene expression reveals the developmental basis of iridescence in African starlings.</title>
        <authorList>
            <person name="Rubenstein D.R."/>
        </authorList>
    </citation>
    <scope>NUCLEOTIDE SEQUENCE</scope>
    <source>
        <strain evidence="4">SS15</strain>
        <tissue evidence="4">Liver</tissue>
    </source>
</reference>
<reference evidence="5" key="3">
    <citation type="submission" date="2022-01" db="EMBL/GenBank/DDBJ databases">
        <authorList>
            <person name="Rubenstein D.R."/>
        </authorList>
    </citation>
    <scope>NUCLEOTIDE SEQUENCE</scope>
    <source>
        <strain evidence="5">SS15</strain>
        <tissue evidence="5">Liver</tissue>
    </source>
</reference>
<evidence type="ECO:0000256" key="1">
    <source>
        <dbReference type="ARBA" id="ARBA00009458"/>
    </source>
</evidence>
<dbReference type="GO" id="GO:0008630">
    <property type="term" value="P:intrinsic apoptotic signaling pathway in response to DNA damage"/>
    <property type="evidence" value="ECO:0007669"/>
    <property type="project" value="TreeGrafter"/>
</dbReference>
<dbReference type="GO" id="GO:0015288">
    <property type="term" value="F:porin activity"/>
    <property type="evidence" value="ECO:0007669"/>
    <property type="project" value="TreeGrafter"/>
</dbReference>
<reference evidence="5 6" key="2">
    <citation type="journal article" date="2021" name="J. Hered.">
        <title>Feather Gene Expression Elucidates the Developmental Basis of Plumage Iridescence in African Starlings.</title>
        <authorList>
            <person name="Rubenstein D.R."/>
            <person name="Corvelo A."/>
            <person name="MacManes M.D."/>
            <person name="Maia R."/>
            <person name="Narzisi G."/>
            <person name="Rousaki A."/>
            <person name="Vandenabeele P."/>
            <person name="Shawkey M.D."/>
            <person name="Solomon J."/>
        </authorList>
    </citation>
    <scope>NUCLEOTIDE SEQUENCE [LARGE SCALE GENOMIC DNA]</scope>
    <source>
        <strain evidence="5">SS15</strain>
    </source>
</reference>
<gene>
    <name evidence="5" type="ORF">IHE44_0008418</name>
    <name evidence="4" type="ORF">IHE44_008313</name>
</gene>
<dbReference type="SMART" id="SM00337">
    <property type="entry name" value="BCL"/>
    <property type="match status" value="1"/>
</dbReference>
<dbReference type="OrthoDB" id="6020735at2759"/>
<dbReference type="GO" id="GO:0001836">
    <property type="term" value="P:release of cytochrome c from mitochondria"/>
    <property type="evidence" value="ECO:0007669"/>
    <property type="project" value="TreeGrafter"/>
</dbReference>
<dbReference type="PANTHER" id="PTHR11256">
    <property type="entry name" value="BCL-2 RELATED"/>
    <property type="match status" value="1"/>
</dbReference>
<sequence length="104" mass="12098">GQVAEEAEEVFRSFAFYRYQQEREERGAELPPDPEIEQIQLDLKNLFESDINWGRVIALLAFGYRMAMHVWQSGVGGFLRRIARYLGEFMLQNRIASWIAQQGG</sequence>
<evidence type="ECO:0000313" key="5">
    <source>
        <dbReference type="EMBL" id="KAI1230980.1"/>
    </source>
</evidence>